<dbReference type="InterPro" id="IPR035699">
    <property type="entry name" value="AAA_6"/>
</dbReference>
<dbReference type="GO" id="GO:0051959">
    <property type="term" value="F:dynein light intermediate chain binding"/>
    <property type="evidence" value="ECO:0007669"/>
    <property type="project" value="InterPro"/>
</dbReference>
<proteinExistence type="predicted"/>
<dbReference type="GO" id="GO:0045505">
    <property type="term" value="F:dynein intermediate chain binding"/>
    <property type="evidence" value="ECO:0007669"/>
    <property type="project" value="InterPro"/>
</dbReference>
<protein>
    <recommendedName>
        <fullName evidence="1">Dynein heavy chain hydrolytic ATP-binding dynein motor region domain-containing protein</fullName>
    </recommendedName>
</protein>
<dbReference type="InterPro" id="IPR026983">
    <property type="entry name" value="DHC"/>
</dbReference>
<dbReference type="Pfam" id="PF12774">
    <property type="entry name" value="AAA_6"/>
    <property type="match status" value="2"/>
</dbReference>
<evidence type="ECO:0000259" key="1">
    <source>
        <dbReference type="Pfam" id="PF12774"/>
    </source>
</evidence>
<organism evidence="2 3">
    <name type="scientific">Ladona fulva</name>
    <name type="common">Scarce chaser dragonfly</name>
    <name type="synonym">Libellula fulva</name>
    <dbReference type="NCBI Taxonomy" id="123851"/>
    <lineage>
        <taxon>Eukaryota</taxon>
        <taxon>Metazoa</taxon>
        <taxon>Ecdysozoa</taxon>
        <taxon>Arthropoda</taxon>
        <taxon>Hexapoda</taxon>
        <taxon>Insecta</taxon>
        <taxon>Pterygota</taxon>
        <taxon>Palaeoptera</taxon>
        <taxon>Odonata</taxon>
        <taxon>Epiprocta</taxon>
        <taxon>Anisoptera</taxon>
        <taxon>Libelluloidea</taxon>
        <taxon>Libellulidae</taxon>
        <taxon>Ladona</taxon>
    </lineage>
</organism>
<dbReference type="EMBL" id="KZ308311">
    <property type="protein sequence ID" value="KAG8227083.1"/>
    <property type="molecule type" value="Genomic_DNA"/>
</dbReference>
<evidence type="ECO:0000313" key="2">
    <source>
        <dbReference type="EMBL" id="KAG8227083.1"/>
    </source>
</evidence>
<gene>
    <name evidence="2" type="ORF">J437_LFUL007420</name>
</gene>
<dbReference type="Gene3D" id="1.10.8.710">
    <property type="match status" value="1"/>
</dbReference>
<evidence type="ECO:0000313" key="3">
    <source>
        <dbReference type="Proteomes" id="UP000792457"/>
    </source>
</evidence>
<feature type="domain" description="Dynein heavy chain hydrolytic ATP-binding dynein motor region" evidence="1">
    <location>
        <begin position="116"/>
        <end position="179"/>
    </location>
</feature>
<reference evidence="2" key="2">
    <citation type="submission" date="2017-10" db="EMBL/GenBank/DDBJ databases">
        <title>Ladona fulva Genome sequencing and assembly.</title>
        <authorList>
            <person name="Murali S."/>
            <person name="Richards S."/>
            <person name="Bandaranaike D."/>
            <person name="Bellair M."/>
            <person name="Blankenburg K."/>
            <person name="Chao H."/>
            <person name="Dinh H."/>
            <person name="Doddapaneni H."/>
            <person name="Dugan-Rocha S."/>
            <person name="Elkadiri S."/>
            <person name="Gnanaolivu R."/>
            <person name="Hernandez B."/>
            <person name="Skinner E."/>
            <person name="Javaid M."/>
            <person name="Lee S."/>
            <person name="Li M."/>
            <person name="Ming W."/>
            <person name="Munidasa M."/>
            <person name="Muniz J."/>
            <person name="Nguyen L."/>
            <person name="Hughes D."/>
            <person name="Osuji N."/>
            <person name="Pu L.-L."/>
            <person name="Puazo M."/>
            <person name="Qu C."/>
            <person name="Quiroz J."/>
            <person name="Raj R."/>
            <person name="Weissenberger G."/>
            <person name="Xin Y."/>
            <person name="Zou X."/>
            <person name="Han Y."/>
            <person name="Worley K."/>
            <person name="Muzny D."/>
            <person name="Gibbs R."/>
        </authorList>
    </citation>
    <scope>NUCLEOTIDE SEQUENCE</scope>
    <source>
        <strain evidence="2">Sampled in the wild</strain>
    </source>
</reference>
<dbReference type="GO" id="GO:0007018">
    <property type="term" value="P:microtubule-based movement"/>
    <property type="evidence" value="ECO:0007669"/>
    <property type="project" value="InterPro"/>
</dbReference>
<sequence>MEVLSVVAQQILTIQQGINSGLPMIVFEGTEIKLDPTCAVFITMNPGYAGRSELPDNLKALFRSVAMMVPDYALISEIVLYSYGFLNARPLAVKIVATYRLCSEQLSYQPHYDYASDLFPEVTLPTPDYTYLNTAVEKVCEKKNLCCTSAFLRKIQQIYEMMTVRHGFMIVGPPFGGKTSAYRTLAGALADMEER</sequence>
<reference evidence="2" key="1">
    <citation type="submission" date="2013-04" db="EMBL/GenBank/DDBJ databases">
        <authorList>
            <person name="Qu J."/>
            <person name="Murali S.C."/>
            <person name="Bandaranaike D."/>
            <person name="Bellair M."/>
            <person name="Blankenburg K."/>
            <person name="Chao H."/>
            <person name="Dinh H."/>
            <person name="Doddapaneni H."/>
            <person name="Downs B."/>
            <person name="Dugan-Rocha S."/>
            <person name="Elkadiri S."/>
            <person name="Gnanaolivu R.D."/>
            <person name="Hernandez B."/>
            <person name="Javaid M."/>
            <person name="Jayaseelan J.C."/>
            <person name="Lee S."/>
            <person name="Li M."/>
            <person name="Ming W."/>
            <person name="Munidasa M."/>
            <person name="Muniz J."/>
            <person name="Nguyen L."/>
            <person name="Ongeri F."/>
            <person name="Osuji N."/>
            <person name="Pu L.-L."/>
            <person name="Puazo M."/>
            <person name="Qu C."/>
            <person name="Quiroz J."/>
            <person name="Raj R."/>
            <person name="Weissenberger G."/>
            <person name="Xin Y."/>
            <person name="Zou X."/>
            <person name="Han Y."/>
            <person name="Richards S."/>
            <person name="Worley K."/>
            <person name="Muzny D."/>
            <person name="Gibbs R."/>
        </authorList>
    </citation>
    <scope>NUCLEOTIDE SEQUENCE</scope>
    <source>
        <strain evidence="2">Sampled in the wild</strain>
    </source>
</reference>
<dbReference type="PANTHER" id="PTHR45703">
    <property type="entry name" value="DYNEIN HEAVY CHAIN"/>
    <property type="match status" value="1"/>
</dbReference>
<dbReference type="OrthoDB" id="447173at2759"/>
<feature type="non-terminal residue" evidence="2">
    <location>
        <position position="1"/>
    </location>
</feature>
<dbReference type="AlphaFoldDB" id="A0A8K0K6X2"/>
<dbReference type="InterPro" id="IPR027417">
    <property type="entry name" value="P-loop_NTPase"/>
</dbReference>
<dbReference type="SUPFAM" id="SSF52540">
    <property type="entry name" value="P-loop containing nucleoside triphosphate hydrolases"/>
    <property type="match status" value="1"/>
</dbReference>
<feature type="domain" description="Dynein heavy chain hydrolytic ATP-binding dynein motor region" evidence="1">
    <location>
        <begin position="1"/>
        <end position="115"/>
    </location>
</feature>
<dbReference type="GO" id="GO:0030286">
    <property type="term" value="C:dynein complex"/>
    <property type="evidence" value="ECO:0007669"/>
    <property type="project" value="InterPro"/>
</dbReference>
<name>A0A8K0K6X2_LADFU</name>
<dbReference type="InterPro" id="IPR043157">
    <property type="entry name" value="Dynein_AAA1S"/>
</dbReference>
<dbReference type="GO" id="GO:0005524">
    <property type="term" value="F:ATP binding"/>
    <property type="evidence" value="ECO:0007669"/>
    <property type="project" value="InterPro"/>
</dbReference>
<dbReference type="PANTHER" id="PTHR45703:SF1">
    <property type="entry name" value="DYNEINS HEAVY CHAIN"/>
    <property type="match status" value="1"/>
</dbReference>
<dbReference type="Proteomes" id="UP000792457">
    <property type="component" value="Unassembled WGS sequence"/>
</dbReference>
<accession>A0A8K0K6X2</accession>
<comment type="caution">
    <text evidence="2">The sequence shown here is derived from an EMBL/GenBank/DDBJ whole genome shotgun (WGS) entry which is preliminary data.</text>
</comment>
<keyword evidence="3" id="KW-1185">Reference proteome</keyword>
<dbReference type="Gene3D" id="3.40.50.300">
    <property type="entry name" value="P-loop containing nucleotide triphosphate hydrolases"/>
    <property type="match status" value="2"/>
</dbReference>